<name>A0A0B2VY87_TOXCA</name>
<reference evidence="2 3" key="1">
    <citation type="submission" date="2014-11" db="EMBL/GenBank/DDBJ databases">
        <title>Genetic blueprint of the zoonotic pathogen Toxocara canis.</title>
        <authorList>
            <person name="Zhu X.-Q."/>
            <person name="Korhonen P.K."/>
            <person name="Cai H."/>
            <person name="Young N.D."/>
            <person name="Nejsum P."/>
            <person name="von Samson-Himmelstjerna G."/>
            <person name="Boag P.R."/>
            <person name="Tan P."/>
            <person name="Li Q."/>
            <person name="Min J."/>
            <person name="Yang Y."/>
            <person name="Wang X."/>
            <person name="Fang X."/>
            <person name="Hall R.S."/>
            <person name="Hofmann A."/>
            <person name="Sternberg P.W."/>
            <person name="Jex A.R."/>
            <person name="Gasser R.B."/>
        </authorList>
    </citation>
    <scope>NUCLEOTIDE SEQUENCE [LARGE SCALE GENOMIC DNA]</scope>
    <source>
        <strain evidence="2">PN_DK_2014</strain>
    </source>
</reference>
<keyword evidence="1" id="KW-0732">Signal</keyword>
<comment type="caution">
    <text evidence="2">The sequence shown here is derived from an EMBL/GenBank/DDBJ whole genome shotgun (WGS) entry which is preliminary data.</text>
</comment>
<evidence type="ECO:0000313" key="3">
    <source>
        <dbReference type="Proteomes" id="UP000031036"/>
    </source>
</evidence>
<protein>
    <submittedName>
        <fullName evidence="2">Uncharacterized protein</fullName>
    </submittedName>
</protein>
<evidence type="ECO:0000256" key="1">
    <source>
        <dbReference type="SAM" id="SignalP"/>
    </source>
</evidence>
<organism evidence="2 3">
    <name type="scientific">Toxocara canis</name>
    <name type="common">Canine roundworm</name>
    <dbReference type="NCBI Taxonomy" id="6265"/>
    <lineage>
        <taxon>Eukaryota</taxon>
        <taxon>Metazoa</taxon>
        <taxon>Ecdysozoa</taxon>
        <taxon>Nematoda</taxon>
        <taxon>Chromadorea</taxon>
        <taxon>Rhabditida</taxon>
        <taxon>Spirurina</taxon>
        <taxon>Ascaridomorpha</taxon>
        <taxon>Ascaridoidea</taxon>
        <taxon>Toxocaridae</taxon>
        <taxon>Toxocara</taxon>
    </lineage>
</organism>
<dbReference type="Proteomes" id="UP000031036">
    <property type="component" value="Unassembled WGS sequence"/>
</dbReference>
<feature type="signal peptide" evidence="1">
    <location>
        <begin position="1"/>
        <end position="20"/>
    </location>
</feature>
<proteinExistence type="predicted"/>
<dbReference type="EMBL" id="JPKZ01000540">
    <property type="protein sequence ID" value="KHN86633.1"/>
    <property type="molecule type" value="Genomic_DNA"/>
</dbReference>
<keyword evidence="3" id="KW-1185">Reference proteome</keyword>
<accession>A0A0B2VY87</accession>
<dbReference type="AlphaFoldDB" id="A0A0B2VY87"/>
<feature type="chain" id="PRO_5002078729" evidence="1">
    <location>
        <begin position="21"/>
        <end position="134"/>
    </location>
</feature>
<evidence type="ECO:0000313" key="2">
    <source>
        <dbReference type="EMBL" id="KHN86633.1"/>
    </source>
</evidence>
<dbReference type="OrthoDB" id="5802886at2759"/>
<sequence length="134" mass="14696">MQLTALLLSLLSTISALAQAIKCYCTDDHCVPYGVCESTVCLVGILKSSNSVIRTCGSELIGCRRDVGSMLKQHHHSAFAADAMKKTEVVLPCSLELKLSSSSTALFLSLSPKRYIQRHVQRAINLKRIIQEEC</sequence>
<gene>
    <name evidence="2" type="ORF">Tcan_04502</name>
</gene>